<feature type="signal peptide" evidence="11">
    <location>
        <begin position="1"/>
        <end position="21"/>
    </location>
</feature>
<accession>A0A1D2MRR9</accession>
<evidence type="ECO:0000256" key="11">
    <source>
        <dbReference type="RuleBase" id="RU367085"/>
    </source>
</evidence>
<evidence type="ECO:0000256" key="6">
    <source>
        <dbReference type="ARBA" id="ARBA00022759"/>
    </source>
</evidence>
<dbReference type="GO" id="GO:0016787">
    <property type="term" value="F:hydrolase activity"/>
    <property type="evidence" value="ECO:0007669"/>
    <property type="project" value="UniProtKB-KW"/>
</dbReference>
<evidence type="ECO:0000256" key="4">
    <source>
        <dbReference type="ARBA" id="ARBA00022722"/>
    </source>
</evidence>
<dbReference type="EMBL" id="LJIJ01000622">
    <property type="protein sequence ID" value="ODM95777.1"/>
    <property type="molecule type" value="Genomic_DNA"/>
</dbReference>
<dbReference type="CDD" id="cd21159">
    <property type="entry name" value="XendoU"/>
    <property type="match status" value="1"/>
</dbReference>
<dbReference type="GO" id="GO:0004521">
    <property type="term" value="F:RNA endonuclease activity"/>
    <property type="evidence" value="ECO:0007669"/>
    <property type="project" value="UniProtKB-UniRule"/>
</dbReference>
<sequence>MEIRNGFVLLIFMQCIIYGLAARPASDSVTDAELQTLSEALLTADVNNCANLVTVNQQGSTSFHNHRDNAPLPLLTVQSSAYTKPTIEKLLPLHNNYVARVSDAEVVTTQETQEETAFLDAIMPTSVMKKAEKFLVDKGYITTRRRLSNGSYRTNNRAFRDAIHQIWFGLYSRENNTLGSSGFEHVFLGEIKNDKVQGFHNWVFFSKEEQNNNLNYKGKIGPNVSLGDKGMIVKHKFDWNNKEKPISSMFVGPSPEFEIALYSVCFYTRPGSRCPVKLNGKNVSVSTHYIYKQGKRYVGSAFPDI</sequence>
<evidence type="ECO:0000313" key="14">
    <source>
        <dbReference type="Proteomes" id="UP000094527"/>
    </source>
</evidence>
<feature type="domain" description="EndoU" evidence="12">
    <location>
        <begin position="30"/>
        <end position="305"/>
    </location>
</feature>
<keyword evidence="5 11" id="KW-0479">Metal-binding</keyword>
<keyword evidence="4 11" id="KW-0540">Nuclease</keyword>
<keyword evidence="11" id="KW-0732">Signal</keyword>
<dbReference type="Pfam" id="PF09412">
    <property type="entry name" value="XendoU"/>
    <property type="match status" value="1"/>
</dbReference>
<reference evidence="13 14" key="1">
    <citation type="journal article" date="2016" name="Genome Biol. Evol.">
        <title>Gene Family Evolution Reflects Adaptation to Soil Environmental Stressors in the Genome of the Collembolan Orchesella cincta.</title>
        <authorList>
            <person name="Faddeeva-Vakhrusheva A."/>
            <person name="Derks M.F."/>
            <person name="Anvar S.Y."/>
            <person name="Agamennone V."/>
            <person name="Suring W."/>
            <person name="Smit S."/>
            <person name="van Straalen N.M."/>
            <person name="Roelofs D."/>
        </authorList>
    </citation>
    <scope>NUCLEOTIDE SEQUENCE [LARGE SCALE GENOMIC DNA]</scope>
    <source>
        <tissue evidence="13">Mixed pool</tissue>
    </source>
</reference>
<keyword evidence="9 11" id="KW-0464">Manganese</keyword>
<dbReference type="Proteomes" id="UP000094527">
    <property type="component" value="Unassembled WGS sequence"/>
</dbReference>
<dbReference type="SUPFAM" id="SSF142877">
    <property type="entry name" value="EndoU-like"/>
    <property type="match status" value="1"/>
</dbReference>
<dbReference type="InterPro" id="IPR037227">
    <property type="entry name" value="EndoU-like"/>
</dbReference>
<proteinExistence type="inferred from homology"/>
<evidence type="ECO:0000256" key="2">
    <source>
        <dbReference type="ARBA" id="ARBA00010168"/>
    </source>
</evidence>
<dbReference type="GO" id="GO:0016829">
    <property type="term" value="F:lyase activity"/>
    <property type="evidence" value="ECO:0007669"/>
    <property type="project" value="UniProtKB-KW"/>
</dbReference>
<dbReference type="OrthoDB" id="430326at2759"/>
<dbReference type="GO" id="GO:0003723">
    <property type="term" value="F:RNA binding"/>
    <property type="evidence" value="ECO:0007669"/>
    <property type="project" value="UniProtKB-UniRule"/>
</dbReference>
<dbReference type="OMA" id="PGRACHL"/>
<evidence type="ECO:0000256" key="10">
    <source>
        <dbReference type="ARBA" id="ARBA00023239"/>
    </source>
</evidence>
<protein>
    <submittedName>
        <fullName evidence="13">Poly(U)-specific endoribonuclease</fullName>
    </submittedName>
</protein>
<dbReference type="InterPro" id="IPR039787">
    <property type="entry name" value="ENDOU"/>
</dbReference>
<organism evidence="13 14">
    <name type="scientific">Orchesella cincta</name>
    <name type="common">Springtail</name>
    <name type="synonym">Podura cincta</name>
    <dbReference type="NCBI Taxonomy" id="48709"/>
    <lineage>
        <taxon>Eukaryota</taxon>
        <taxon>Metazoa</taxon>
        <taxon>Ecdysozoa</taxon>
        <taxon>Arthropoda</taxon>
        <taxon>Hexapoda</taxon>
        <taxon>Collembola</taxon>
        <taxon>Entomobryomorpha</taxon>
        <taxon>Entomobryoidea</taxon>
        <taxon>Orchesellidae</taxon>
        <taxon>Orchesellinae</taxon>
        <taxon>Orchesella</taxon>
    </lineage>
</organism>
<comment type="caution">
    <text evidence="13">The sequence shown here is derived from an EMBL/GenBank/DDBJ whole genome shotgun (WGS) entry which is preliminary data.</text>
</comment>
<dbReference type="GO" id="GO:0046872">
    <property type="term" value="F:metal ion binding"/>
    <property type="evidence" value="ECO:0007669"/>
    <property type="project" value="UniProtKB-UniRule"/>
</dbReference>
<evidence type="ECO:0000256" key="1">
    <source>
        <dbReference type="ARBA" id="ARBA00001936"/>
    </source>
</evidence>
<dbReference type="PANTHER" id="PTHR12439">
    <property type="entry name" value="PLACENTAL PROTEIN 11-RELATED"/>
    <property type="match status" value="1"/>
</dbReference>
<dbReference type="PROSITE" id="PS51959">
    <property type="entry name" value="ENDOU"/>
    <property type="match status" value="1"/>
</dbReference>
<evidence type="ECO:0000256" key="8">
    <source>
        <dbReference type="ARBA" id="ARBA00022884"/>
    </source>
</evidence>
<comment type="similarity">
    <text evidence="2 11">Belongs to the ENDOU family.</text>
</comment>
<dbReference type="PANTHER" id="PTHR12439:SF42">
    <property type="entry name" value="ENDORIBONUCLEASE-RELATED"/>
    <property type="match status" value="1"/>
</dbReference>
<keyword evidence="6 11" id="KW-0255">Endonuclease</keyword>
<gene>
    <name evidence="13" type="ORF">Ocin01_10903</name>
</gene>
<comment type="subunit">
    <text evidence="3 11">Monomer.</text>
</comment>
<evidence type="ECO:0000256" key="5">
    <source>
        <dbReference type="ARBA" id="ARBA00022723"/>
    </source>
</evidence>
<name>A0A1D2MRR9_ORCCI</name>
<evidence type="ECO:0000259" key="12">
    <source>
        <dbReference type="PROSITE" id="PS51959"/>
    </source>
</evidence>
<evidence type="ECO:0000313" key="13">
    <source>
        <dbReference type="EMBL" id="ODM95777.1"/>
    </source>
</evidence>
<evidence type="ECO:0000256" key="9">
    <source>
        <dbReference type="ARBA" id="ARBA00023211"/>
    </source>
</evidence>
<keyword evidence="10" id="KW-0456">Lyase</keyword>
<comment type="cofactor">
    <cofactor evidence="1 11">
        <name>Mn(2+)</name>
        <dbReference type="ChEBI" id="CHEBI:29035"/>
    </cofactor>
</comment>
<keyword evidence="14" id="KW-1185">Reference proteome</keyword>
<evidence type="ECO:0000256" key="3">
    <source>
        <dbReference type="ARBA" id="ARBA00011245"/>
    </source>
</evidence>
<feature type="chain" id="PRO_5026373639" evidence="11">
    <location>
        <begin position="22"/>
        <end position="305"/>
    </location>
</feature>
<dbReference type="AlphaFoldDB" id="A0A1D2MRR9"/>
<dbReference type="InterPro" id="IPR018998">
    <property type="entry name" value="EndoU_C"/>
</dbReference>
<evidence type="ECO:0000256" key="7">
    <source>
        <dbReference type="ARBA" id="ARBA00022801"/>
    </source>
</evidence>
<keyword evidence="8 11" id="KW-0694">RNA-binding</keyword>
<keyword evidence="7 11" id="KW-0378">Hydrolase</keyword>